<feature type="domain" description="Aminotransferase class I/classII large" evidence="12">
    <location>
        <begin position="85"/>
        <end position="422"/>
    </location>
</feature>
<dbReference type="PANTHER" id="PTHR13693">
    <property type="entry name" value="CLASS II AMINOTRANSFERASE/8-AMINO-7-OXONONANOATE SYNTHASE"/>
    <property type="match status" value="1"/>
</dbReference>
<gene>
    <name evidence="13" type="ORF">MICAB_7080004</name>
</gene>
<evidence type="ECO:0000256" key="3">
    <source>
        <dbReference type="ARBA" id="ARBA00004746"/>
    </source>
</evidence>
<comment type="catalytic activity">
    <reaction evidence="9 11">
        <text>6-carboxyhexanoyl-[ACP] + L-alanine + H(+) = (8S)-8-amino-7-oxononanoate + holo-[ACP] + CO2</text>
        <dbReference type="Rhea" id="RHEA:42288"/>
        <dbReference type="Rhea" id="RHEA-COMP:9685"/>
        <dbReference type="Rhea" id="RHEA-COMP:9955"/>
        <dbReference type="ChEBI" id="CHEBI:15378"/>
        <dbReference type="ChEBI" id="CHEBI:16526"/>
        <dbReference type="ChEBI" id="CHEBI:57972"/>
        <dbReference type="ChEBI" id="CHEBI:64479"/>
        <dbReference type="ChEBI" id="CHEBI:78846"/>
        <dbReference type="ChEBI" id="CHEBI:149468"/>
        <dbReference type="EC" id="2.3.1.47"/>
    </reaction>
</comment>
<evidence type="ECO:0000256" key="8">
    <source>
        <dbReference type="ARBA" id="ARBA00022898"/>
    </source>
</evidence>
<dbReference type="AlphaFoldDB" id="I4FWE8"/>
<dbReference type="EC" id="2.3.1.47" evidence="11"/>
<dbReference type="InterPro" id="IPR015422">
    <property type="entry name" value="PyrdxlP-dep_Trfase_small"/>
</dbReference>
<evidence type="ECO:0000256" key="11">
    <source>
        <dbReference type="RuleBase" id="RU003693"/>
    </source>
</evidence>
<sequence length="428" mass="47107">MRLTPQVPVKIVVFTKLLTLKRAFFRQQSGYFPLANRYIDQSPMNHPYSWIEDSLKTLHRADWYRRVKTIQGRGGAVIELEGRSLLNFASNDYLGLAADERMIAAAIAATQRYGTGSTGSRLLSGHRDLHRDLELAIASFKNSEDAIVFSSGYLANLGTITCLVGQKDLILGDQYNHSSLKNGAKLSGATVKEYRHNSLEDLENQLLAHRHHYRHCLLLTDTVFSMDGDICPLAGILALAEIYNCMVLVDEAHATGVMGENGTGCVEYCGCQGRELIQMGTLSKALGSLGGYVTGNAKIIDFIRNRAATWIYTTGLSPADTAAARMALEIIRLEPERRQRLHQNINFVKSKLNNLNILPSEAAILCLPVANPGQALELSQKLLEKGIFAPAIRPPTVPTSRLRFTAMATHSLAHLEVLVQSIGESFST</sequence>
<comment type="cofactor">
    <cofactor evidence="1 10 11">
        <name>pyridoxal 5'-phosphate</name>
        <dbReference type="ChEBI" id="CHEBI:597326"/>
    </cofactor>
</comment>
<keyword evidence="6 11" id="KW-0808">Transferase</keyword>
<dbReference type="InterPro" id="IPR004723">
    <property type="entry name" value="AONS_Archaea/Proteobacteria"/>
</dbReference>
<evidence type="ECO:0000256" key="2">
    <source>
        <dbReference type="ARBA" id="ARBA00002513"/>
    </source>
</evidence>
<dbReference type="InterPro" id="IPR004839">
    <property type="entry name" value="Aminotransferase_I/II_large"/>
</dbReference>
<name>I4FWE8_MICAE</name>
<evidence type="ECO:0000256" key="1">
    <source>
        <dbReference type="ARBA" id="ARBA00001933"/>
    </source>
</evidence>
<dbReference type="InterPro" id="IPR015421">
    <property type="entry name" value="PyrdxlP-dep_Trfase_major"/>
</dbReference>
<evidence type="ECO:0000256" key="9">
    <source>
        <dbReference type="ARBA" id="ARBA00047715"/>
    </source>
</evidence>
<evidence type="ECO:0000259" key="12">
    <source>
        <dbReference type="Pfam" id="PF00155"/>
    </source>
</evidence>
<dbReference type="GO" id="GO:0016874">
    <property type="term" value="F:ligase activity"/>
    <property type="evidence" value="ECO:0007669"/>
    <property type="project" value="UniProtKB-KW"/>
</dbReference>
<dbReference type="InterPro" id="IPR050087">
    <property type="entry name" value="AON_synthase_class-II"/>
</dbReference>
<keyword evidence="8 10" id="KW-0663">Pyridoxal phosphate</keyword>
<dbReference type="GO" id="GO:0009102">
    <property type="term" value="P:biotin biosynthetic process"/>
    <property type="evidence" value="ECO:0007669"/>
    <property type="project" value="UniProtKB-UniRule"/>
</dbReference>
<dbReference type="Gene3D" id="3.90.1150.10">
    <property type="entry name" value="Aspartate Aminotransferase, domain 1"/>
    <property type="match status" value="1"/>
</dbReference>
<protein>
    <recommendedName>
        <fullName evidence="11">8-amino-7-ketopelargonate synthase</fullName>
        <ecNumber evidence="11">2.3.1.47</ecNumber>
    </recommendedName>
</protein>
<evidence type="ECO:0000256" key="4">
    <source>
        <dbReference type="ARBA" id="ARBA00010008"/>
    </source>
</evidence>
<evidence type="ECO:0000256" key="10">
    <source>
        <dbReference type="PIRSR" id="PIRSR604723-51"/>
    </source>
</evidence>
<dbReference type="CDD" id="cd06454">
    <property type="entry name" value="KBL_like"/>
    <property type="match status" value="1"/>
</dbReference>
<evidence type="ECO:0000256" key="7">
    <source>
        <dbReference type="ARBA" id="ARBA00022756"/>
    </source>
</evidence>
<comment type="caution">
    <text evidence="13">The sequence shown here is derived from an EMBL/GenBank/DDBJ whole genome shotgun (WGS) entry which is preliminary data.</text>
</comment>
<comment type="similarity">
    <text evidence="4 11">Belongs to the class-II pyridoxal-phosphate-dependent aminotransferase family. BioF subfamily.</text>
</comment>
<dbReference type="UniPathway" id="UPA00078"/>
<keyword evidence="7" id="KW-0093">Biotin biosynthesis</keyword>
<evidence type="ECO:0000313" key="13">
    <source>
        <dbReference type="EMBL" id="CCH99973.1"/>
    </source>
</evidence>
<accession>I4FWE8</accession>
<dbReference type="SUPFAM" id="SSF53383">
    <property type="entry name" value="PLP-dependent transferases"/>
    <property type="match status" value="1"/>
</dbReference>
<feature type="modified residue" description="N6-(pyridoxal phosphate)lysine" evidence="10">
    <location>
        <position position="284"/>
    </location>
</feature>
<keyword evidence="13" id="KW-0012">Acyltransferase</keyword>
<dbReference type="InterPro" id="IPR015424">
    <property type="entry name" value="PyrdxlP-dep_Trfase"/>
</dbReference>
<evidence type="ECO:0000313" key="14">
    <source>
        <dbReference type="Proteomes" id="UP000003172"/>
    </source>
</evidence>
<evidence type="ECO:0000256" key="6">
    <source>
        <dbReference type="ARBA" id="ARBA00022679"/>
    </source>
</evidence>
<reference evidence="13 14" key="1">
    <citation type="submission" date="2012-04" db="EMBL/GenBank/DDBJ databases">
        <authorList>
            <person name="Genoscope - CEA"/>
        </authorList>
    </citation>
    <scope>NUCLEOTIDE SEQUENCE [LARGE SCALE GENOMIC DNA]</scope>
    <source>
        <strain evidence="13 14">9717</strain>
    </source>
</reference>
<dbReference type="PANTHER" id="PTHR13693:SF100">
    <property type="entry name" value="8-AMINO-7-OXONONANOATE SYNTHASE"/>
    <property type="match status" value="1"/>
</dbReference>
<comment type="pathway">
    <text evidence="3 11">Cofactor biosynthesis; biotin biosynthesis.</text>
</comment>
<dbReference type="Gene3D" id="3.40.640.10">
    <property type="entry name" value="Type I PLP-dependent aspartate aminotransferase-like (Major domain)"/>
    <property type="match status" value="1"/>
</dbReference>
<dbReference type="Pfam" id="PF00155">
    <property type="entry name" value="Aminotran_1_2"/>
    <property type="match status" value="1"/>
</dbReference>
<keyword evidence="13" id="KW-0436">Ligase</keyword>
<dbReference type="GO" id="GO:0008710">
    <property type="term" value="F:8-amino-7-oxononanoate synthase activity"/>
    <property type="evidence" value="ECO:0007669"/>
    <property type="project" value="UniProtKB-UniRule"/>
</dbReference>
<comment type="function">
    <text evidence="2 11">Catalyzes the decarboxylative condensation of pimeloyl-[acyl-carrier protein] and L-alanine to produce 8-amino-7-oxononanoate (AON), [acyl-carrier protein], and carbon dioxide.</text>
</comment>
<dbReference type="GO" id="GO:0030170">
    <property type="term" value="F:pyridoxal phosphate binding"/>
    <property type="evidence" value="ECO:0007669"/>
    <property type="project" value="InterPro"/>
</dbReference>
<dbReference type="PROSITE" id="PS00599">
    <property type="entry name" value="AA_TRANSFER_CLASS_2"/>
    <property type="match status" value="1"/>
</dbReference>
<proteinExistence type="inferred from homology"/>
<organism evidence="13 14">
    <name type="scientific">Microcystis aeruginosa PCC 9717</name>
    <dbReference type="NCBI Taxonomy" id="1160286"/>
    <lineage>
        <taxon>Bacteria</taxon>
        <taxon>Bacillati</taxon>
        <taxon>Cyanobacteriota</taxon>
        <taxon>Cyanophyceae</taxon>
        <taxon>Oscillatoriophycideae</taxon>
        <taxon>Chroococcales</taxon>
        <taxon>Microcystaceae</taxon>
        <taxon>Microcystis</taxon>
    </lineage>
</organism>
<evidence type="ECO:0000256" key="5">
    <source>
        <dbReference type="ARBA" id="ARBA00011738"/>
    </source>
</evidence>
<dbReference type="NCBIfam" id="TIGR00858">
    <property type="entry name" value="bioF"/>
    <property type="match status" value="1"/>
</dbReference>
<dbReference type="EMBL" id="CAII01000677">
    <property type="protein sequence ID" value="CCH99973.1"/>
    <property type="molecule type" value="Genomic_DNA"/>
</dbReference>
<dbReference type="HOGENOM" id="CLU_015846_11_0_3"/>
<dbReference type="InterPro" id="IPR001917">
    <property type="entry name" value="Aminotrans_II_pyridoxalP_BS"/>
</dbReference>
<comment type="subunit">
    <text evidence="5 11">Homodimer.</text>
</comment>
<dbReference type="Proteomes" id="UP000003172">
    <property type="component" value="Unassembled WGS sequence"/>
</dbReference>